<evidence type="ECO:0000256" key="1">
    <source>
        <dbReference type="ARBA" id="ARBA00004123"/>
    </source>
</evidence>
<name>A0A3P8TNU3_AMPPE</name>
<sequence>ASVTETKIIPPEWPHLKPLSDHSRRVTCDQKTSLHPPRRFSNPFINFKIEVVSNCTSNRKMDDSSVDEGYETPAKKAWIPKALSPDLGCYMDYCSPLTRRQSVSPLSTSNPAFLHKTQGTRSATKENVNHELHLKHLGSSTDPGVCLESDVVFFRTVTLKRGVDWEYRKNQYVHSVTQHMTKSVMSELLNLMSHVAKQTAGSNGTRWQHPSDLTRRNYQESFGNATPRMTLRDWLARNSPTHKRFANVPKRLERTPFP</sequence>
<keyword evidence="3" id="KW-0539">Nucleus</keyword>
<dbReference type="AlphaFoldDB" id="A0A3P8TNU3"/>
<dbReference type="Ensembl" id="ENSAPET00000027001.1">
    <property type="protein sequence ID" value="ENSAPEP00000026306.1"/>
    <property type="gene ID" value="ENSAPEG00000018683.1"/>
</dbReference>
<dbReference type="Proteomes" id="UP000265080">
    <property type="component" value="Chromosome 18"/>
</dbReference>
<accession>A0A3P8TNU3</accession>
<dbReference type="Pfam" id="PF15427">
    <property type="entry name" value="S100PBPR"/>
    <property type="match status" value="1"/>
</dbReference>
<evidence type="ECO:0000256" key="2">
    <source>
        <dbReference type="ARBA" id="ARBA00020595"/>
    </source>
</evidence>
<evidence type="ECO:0000313" key="5">
    <source>
        <dbReference type="Proteomes" id="UP000265080"/>
    </source>
</evidence>
<dbReference type="GeneTree" id="ENSGT00730000113981"/>
<dbReference type="PANTHER" id="PTHR14455:SF0">
    <property type="entry name" value="S100P-BINDING PROTEIN"/>
    <property type="match status" value="1"/>
</dbReference>
<reference evidence="4 5" key="1">
    <citation type="submission" date="2018-03" db="EMBL/GenBank/DDBJ databases">
        <title>Finding Nemo's genes: A chromosome-scale reference assembly of the genome of the orange clownfish Amphiprion percula.</title>
        <authorList>
            <person name="Lehmann R."/>
        </authorList>
    </citation>
    <scope>NUCLEOTIDE SEQUENCE</scope>
</reference>
<evidence type="ECO:0000313" key="4">
    <source>
        <dbReference type="Ensembl" id="ENSAPEP00000026306.1"/>
    </source>
</evidence>
<proteinExistence type="predicted"/>
<dbReference type="PANTHER" id="PTHR14455">
    <property type="entry name" value="ASKOPOS"/>
    <property type="match status" value="1"/>
</dbReference>
<dbReference type="OMA" id="FINFRIE"/>
<reference evidence="4" key="3">
    <citation type="submission" date="2025-09" db="UniProtKB">
        <authorList>
            <consortium name="Ensembl"/>
        </authorList>
    </citation>
    <scope>IDENTIFICATION</scope>
</reference>
<protein>
    <recommendedName>
        <fullName evidence="2">S100P-binding protein</fullName>
    </recommendedName>
</protein>
<dbReference type="GO" id="GO:0005634">
    <property type="term" value="C:nucleus"/>
    <property type="evidence" value="ECO:0007669"/>
    <property type="project" value="UniProtKB-SubCell"/>
</dbReference>
<dbReference type="InterPro" id="IPR026097">
    <property type="entry name" value="S100PBP"/>
</dbReference>
<reference evidence="4" key="2">
    <citation type="submission" date="2025-08" db="UniProtKB">
        <authorList>
            <consortium name="Ensembl"/>
        </authorList>
    </citation>
    <scope>IDENTIFICATION</scope>
</reference>
<comment type="subcellular location">
    <subcellularLocation>
        <location evidence="1">Nucleus</location>
    </subcellularLocation>
</comment>
<evidence type="ECO:0000256" key="3">
    <source>
        <dbReference type="ARBA" id="ARBA00023242"/>
    </source>
</evidence>
<organism evidence="4 5">
    <name type="scientific">Amphiprion percula</name>
    <name type="common">Orange clownfish</name>
    <name type="synonym">Lutjanus percula</name>
    <dbReference type="NCBI Taxonomy" id="161767"/>
    <lineage>
        <taxon>Eukaryota</taxon>
        <taxon>Metazoa</taxon>
        <taxon>Chordata</taxon>
        <taxon>Craniata</taxon>
        <taxon>Vertebrata</taxon>
        <taxon>Euteleostomi</taxon>
        <taxon>Actinopterygii</taxon>
        <taxon>Neopterygii</taxon>
        <taxon>Teleostei</taxon>
        <taxon>Neoteleostei</taxon>
        <taxon>Acanthomorphata</taxon>
        <taxon>Ovalentaria</taxon>
        <taxon>Pomacentridae</taxon>
        <taxon>Amphiprion</taxon>
    </lineage>
</organism>
<dbReference type="GO" id="GO:0048306">
    <property type="term" value="F:calcium-dependent protein binding"/>
    <property type="evidence" value="ECO:0007669"/>
    <property type="project" value="InterPro"/>
</dbReference>
<keyword evidence="5" id="KW-1185">Reference proteome</keyword>